<comment type="function">
    <text evidence="7">Required for chromosome condensation and partitioning.</text>
</comment>
<evidence type="ECO:0000256" key="6">
    <source>
        <dbReference type="ARBA" id="ARBA00023125"/>
    </source>
</evidence>
<dbReference type="SMART" id="SM00968">
    <property type="entry name" value="SMC_hinge"/>
    <property type="match status" value="1"/>
</dbReference>
<dbReference type="InterPro" id="IPR027417">
    <property type="entry name" value="P-loop_NTPase"/>
</dbReference>
<evidence type="ECO:0000256" key="2">
    <source>
        <dbReference type="ARBA" id="ARBA00022490"/>
    </source>
</evidence>
<dbReference type="EMBL" id="QVFD01000004">
    <property type="protein sequence ID" value="RGC48841.1"/>
    <property type="molecule type" value="Genomic_DNA"/>
</dbReference>
<feature type="coiled-coil region" evidence="7">
    <location>
        <begin position="752"/>
        <end position="804"/>
    </location>
</feature>
<feature type="domain" description="SMC hinge" evidence="9">
    <location>
        <begin position="521"/>
        <end position="638"/>
    </location>
</feature>
<dbReference type="GO" id="GO:0007059">
    <property type="term" value="P:chromosome segregation"/>
    <property type="evidence" value="ECO:0007669"/>
    <property type="project" value="UniProtKB-UniRule"/>
</dbReference>
<comment type="caution">
    <text evidence="10">The sequence shown here is derived from an EMBL/GenBank/DDBJ whole genome shotgun (WGS) entry which is preliminary data.</text>
</comment>
<dbReference type="CDD" id="cd03278">
    <property type="entry name" value="ABC_SMC_barmotin"/>
    <property type="match status" value="2"/>
</dbReference>
<evidence type="ECO:0000256" key="3">
    <source>
        <dbReference type="ARBA" id="ARBA00022741"/>
    </source>
</evidence>
<dbReference type="GO" id="GO:0005694">
    <property type="term" value="C:chromosome"/>
    <property type="evidence" value="ECO:0007669"/>
    <property type="project" value="InterPro"/>
</dbReference>
<keyword evidence="4 7" id="KW-0067">ATP-binding</keyword>
<dbReference type="GO" id="GO:0007062">
    <property type="term" value="P:sister chromatid cohesion"/>
    <property type="evidence" value="ECO:0007669"/>
    <property type="project" value="InterPro"/>
</dbReference>
<dbReference type="InterPro" id="IPR036277">
    <property type="entry name" value="SMC_hinge_sf"/>
</dbReference>
<dbReference type="FunFam" id="3.40.50.300:FF:000901">
    <property type="entry name" value="Chromosome partition protein Smc"/>
    <property type="match status" value="1"/>
</dbReference>
<gene>
    <name evidence="7 10" type="primary">smc</name>
    <name evidence="10" type="ORF">DW747_06105</name>
</gene>
<dbReference type="RefSeq" id="WP_117539465.1">
    <property type="nucleotide sequence ID" value="NZ_QVFD01000004.1"/>
</dbReference>
<dbReference type="PIRSF" id="PIRSF005719">
    <property type="entry name" value="SMC"/>
    <property type="match status" value="1"/>
</dbReference>
<dbReference type="Gene3D" id="3.40.50.300">
    <property type="entry name" value="P-loop containing nucleotide triphosphate hydrolases"/>
    <property type="match status" value="2"/>
</dbReference>
<sequence length="1188" mass="134992">MFLKSIEVQGFKSFANKMVFEFHKGITGIVGPNGSGKSNVADAVRWVLGEQSAKQLRGSKMEDVIFSGTESRKPLGFAYVAITLDNSDHQLAVEYDTVTVSRRVYRSGESEYKINGHNCRLKDVQELFFDTGIGKEGYSIIGQGQIDKILSGKPEERRELFDEAAGIVKYKRRKALTEKNLAEEQQNLSRVRDILYELEKQVGPLEKQSETARIYLKHRDTLKQYDANMYLLSFYQLKKDSAAIDEKMNIVSTQLKDSQENFEKIKSAYAQMEALMEQYDQKISQDQEVCNQQALEKQRLEGGKNVLVSKTDGISSKEEQFDALILETEAGIEEKKKLSEESEKELKALEEELQELEQHKNSSEEALNSMSGTMTSLRDQIDSQNSDIIEFLNEAANIKGRMQRYETMQEQTQIRQSELNQKLIALQSEESSEGELVEAFKKEAQGIELELERLQAEQSACKKRAAKISDDLMKCREAFNAAEKSFHEESARYQTLKNITERYDGYGVSIRKIMERKSDYKGIIGVVADIIHVSKEYEIAIETALGGSISNIVTDNEQTAKSMIQFLKKNRFGRATFLPLTSIRGRRAENADRICGEEGVIGLASDLIRVDSQFGHLADYLLGRVFIVDHIDHALALAKKYHYSLRIVTLEGESLNPGGSLSGGAYKNTGNLLGRHREMEELQKHVETLRKEGASLKQQINQLQSDKDSNKAAMEKNTAEESRLTLHQNTVRLRLKQVDESRGEHAKSIQDINRETAQIKTQQEQIRQFRQQLTVQMDELEAKKKNAEELVTSLTAKLEEISEQEKDFNSQTADMRIHYANQVQKKSFIRKSMDQNRSEIRHLQEKLADYRAQKAVFGSEKDAIRRQIDETEAQIAALTEEMTKSQAVLRQKTDERSKYAAEHKTFFAKREELSETISQLDKEQFRLGSQKEKLEESRSQLSSYMWEEYGLTYQTARELSDDALQALPLAKLKKMTADVKGQIKALGNVNVNAIEEYKAVAERYETMKTQHDDMVEAEEKLAGIIEDLNSSMQKQFKEKFMQIQKEFDRIFKLLFGGGKGTLELADPENLLETGVIITAQPPGKKLQNMMQLSGGEKALTAIALLFAIQSLKPSPFCLLDEIEAALDDANVKRFAEYLHNLTKDTQFIVITHRRGTMNTADILYGITMQEKGVSTLVSVNLIENELGK</sequence>
<evidence type="ECO:0000256" key="8">
    <source>
        <dbReference type="SAM" id="MobiDB-lite"/>
    </source>
</evidence>
<comment type="domain">
    <text evidence="7">Contains large globular domains required for ATP hydrolysis at each terminus and a third globular domain forming a flexible hinge near the middle of the molecule. These domains are separated by coiled-coil structures.</text>
</comment>
<dbReference type="GO" id="GO:0006260">
    <property type="term" value="P:DNA replication"/>
    <property type="evidence" value="ECO:0007669"/>
    <property type="project" value="UniProtKB-UniRule"/>
</dbReference>
<dbReference type="NCBIfam" id="TIGR02168">
    <property type="entry name" value="SMC_prok_B"/>
    <property type="match status" value="1"/>
</dbReference>
<dbReference type="GO" id="GO:0030261">
    <property type="term" value="P:chromosome condensation"/>
    <property type="evidence" value="ECO:0007669"/>
    <property type="project" value="InterPro"/>
</dbReference>
<feature type="coiled-coil region" evidence="7">
    <location>
        <begin position="437"/>
        <end position="471"/>
    </location>
</feature>
<feature type="compositionally biased region" description="Basic and acidic residues" evidence="8">
    <location>
        <begin position="705"/>
        <end position="724"/>
    </location>
</feature>
<evidence type="ECO:0000256" key="5">
    <source>
        <dbReference type="ARBA" id="ARBA00023054"/>
    </source>
</evidence>
<feature type="binding site" evidence="7">
    <location>
        <begin position="32"/>
        <end position="39"/>
    </location>
    <ligand>
        <name>ATP</name>
        <dbReference type="ChEBI" id="CHEBI:30616"/>
    </ligand>
</feature>
<dbReference type="Pfam" id="PF02463">
    <property type="entry name" value="SMC_N"/>
    <property type="match status" value="1"/>
</dbReference>
<dbReference type="GO" id="GO:0016887">
    <property type="term" value="F:ATP hydrolysis activity"/>
    <property type="evidence" value="ECO:0007669"/>
    <property type="project" value="InterPro"/>
</dbReference>
<dbReference type="SUPFAM" id="SSF75553">
    <property type="entry name" value="Smc hinge domain"/>
    <property type="match status" value="1"/>
</dbReference>
<dbReference type="PANTHER" id="PTHR43977">
    <property type="entry name" value="STRUCTURAL MAINTENANCE OF CHROMOSOMES PROTEIN 3"/>
    <property type="match status" value="1"/>
</dbReference>
<organism evidence="10 11">
    <name type="scientific">Coprococcus catus</name>
    <dbReference type="NCBI Taxonomy" id="116085"/>
    <lineage>
        <taxon>Bacteria</taxon>
        <taxon>Bacillati</taxon>
        <taxon>Bacillota</taxon>
        <taxon>Clostridia</taxon>
        <taxon>Lachnospirales</taxon>
        <taxon>Lachnospiraceae</taxon>
        <taxon>Coprococcus</taxon>
    </lineage>
</organism>
<dbReference type="InterPro" id="IPR024704">
    <property type="entry name" value="SMC"/>
</dbReference>
<dbReference type="InterPro" id="IPR011890">
    <property type="entry name" value="SMC_prok"/>
</dbReference>
<keyword evidence="5 7" id="KW-0175">Coiled coil</keyword>
<dbReference type="Proteomes" id="UP000261231">
    <property type="component" value="Unassembled WGS sequence"/>
</dbReference>
<comment type="subcellular location">
    <subcellularLocation>
        <location evidence="1 7">Cytoplasm</location>
    </subcellularLocation>
</comment>
<name>A0A3E2XN01_9FIRM</name>
<dbReference type="SUPFAM" id="SSF52540">
    <property type="entry name" value="P-loop containing nucleoside triphosphate hydrolases"/>
    <property type="match status" value="1"/>
</dbReference>
<comment type="subunit">
    <text evidence="7">Homodimer.</text>
</comment>
<dbReference type="Gene3D" id="3.30.70.1620">
    <property type="match status" value="1"/>
</dbReference>
<dbReference type="InterPro" id="IPR010935">
    <property type="entry name" value="SMC_hinge"/>
</dbReference>
<dbReference type="GO" id="GO:0005524">
    <property type="term" value="F:ATP binding"/>
    <property type="evidence" value="ECO:0007669"/>
    <property type="project" value="UniProtKB-UniRule"/>
</dbReference>
<feature type="coiled-coil region" evidence="7">
    <location>
        <begin position="167"/>
        <end position="201"/>
    </location>
</feature>
<protein>
    <recommendedName>
        <fullName evidence="7">Chromosome partition protein Smc</fullName>
    </recommendedName>
</protein>
<evidence type="ECO:0000313" key="11">
    <source>
        <dbReference type="Proteomes" id="UP000261231"/>
    </source>
</evidence>
<comment type="similarity">
    <text evidence="7">Belongs to the SMC family.</text>
</comment>
<dbReference type="InterPro" id="IPR003395">
    <property type="entry name" value="RecF/RecN/SMC_N"/>
</dbReference>
<feature type="coiled-coil region" evidence="7">
    <location>
        <begin position="833"/>
        <end position="895"/>
    </location>
</feature>
<keyword evidence="11" id="KW-1185">Reference proteome</keyword>
<dbReference type="GO" id="GO:0003677">
    <property type="term" value="F:DNA binding"/>
    <property type="evidence" value="ECO:0007669"/>
    <property type="project" value="UniProtKB-UniRule"/>
</dbReference>
<dbReference type="AlphaFoldDB" id="A0A3E2XN01"/>
<evidence type="ECO:0000313" key="10">
    <source>
        <dbReference type="EMBL" id="RGC48841.1"/>
    </source>
</evidence>
<evidence type="ECO:0000256" key="4">
    <source>
        <dbReference type="ARBA" id="ARBA00022840"/>
    </source>
</evidence>
<feature type="coiled-coil region" evidence="7">
    <location>
        <begin position="255"/>
        <end position="289"/>
    </location>
</feature>
<dbReference type="Gene3D" id="1.20.1060.20">
    <property type="match status" value="1"/>
</dbReference>
<feature type="region of interest" description="Disordered" evidence="8">
    <location>
        <begin position="701"/>
        <end position="724"/>
    </location>
</feature>
<accession>A0A3E2XN01</accession>
<dbReference type="HAMAP" id="MF_01894">
    <property type="entry name" value="Smc_prok"/>
    <property type="match status" value="1"/>
</dbReference>
<evidence type="ECO:0000256" key="7">
    <source>
        <dbReference type="HAMAP-Rule" id="MF_01894"/>
    </source>
</evidence>
<keyword evidence="6 7" id="KW-0238">DNA-binding</keyword>
<evidence type="ECO:0000259" key="9">
    <source>
        <dbReference type="SMART" id="SM00968"/>
    </source>
</evidence>
<dbReference type="FunFam" id="3.40.50.300:FF:000984">
    <property type="entry name" value="Chromosome partition protein Smc"/>
    <property type="match status" value="1"/>
</dbReference>
<reference evidence="10 11" key="1">
    <citation type="submission" date="2018-08" db="EMBL/GenBank/DDBJ databases">
        <title>A genome reference for cultivated species of the human gut microbiota.</title>
        <authorList>
            <person name="Zou Y."/>
            <person name="Xue W."/>
            <person name="Luo G."/>
        </authorList>
    </citation>
    <scope>NUCLEOTIDE SEQUENCE [LARGE SCALE GENOMIC DNA]</scope>
    <source>
        <strain evidence="10 11">AM28-39</strain>
    </source>
</reference>
<dbReference type="Pfam" id="PF06470">
    <property type="entry name" value="SMC_hinge"/>
    <property type="match status" value="1"/>
</dbReference>
<proteinExistence type="inferred from homology"/>
<dbReference type="OrthoDB" id="9808768at2"/>
<keyword evidence="3 7" id="KW-0547">Nucleotide-binding</keyword>
<evidence type="ECO:0000256" key="1">
    <source>
        <dbReference type="ARBA" id="ARBA00004496"/>
    </source>
</evidence>
<feature type="coiled-coil region" evidence="7">
    <location>
        <begin position="332"/>
        <end position="373"/>
    </location>
</feature>
<keyword evidence="2 7" id="KW-0963">Cytoplasm</keyword>
<dbReference type="GO" id="GO:0005737">
    <property type="term" value="C:cytoplasm"/>
    <property type="evidence" value="ECO:0007669"/>
    <property type="project" value="UniProtKB-SubCell"/>
</dbReference>